<organism evidence="4 5">
    <name type="scientific">Eleusine coracana subsp. coracana</name>
    <dbReference type="NCBI Taxonomy" id="191504"/>
    <lineage>
        <taxon>Eukaryota</taxon>
        <taxon>Viridiplantae</taxon>
        <taxon>Streptophyta</taxon>
        <taxon>Embryophyta</taxon>
        <taxon>Tracheophyta</taxon>
        <taxon>Spermatophyta</taxon>
        <taxon>Magnoliopsida</taxon>
        <taxon>Liliopsida</taxon>
        <taxon>Poales</taxon>
        <taxon>Poaceae</taxon>
        <taxon>PACMAD clade</taxon>
        <taxon>Chloridoideae</taxon>
        <taxon>Cynodonteae</taxon>
        <taxon>Eleusininae</taxon>
        <taxon>Eleusine</taxon>
    </lineage>
</organism>
<evidence type="ECO:0000256" key="3">
    <source>
        <dbReference type="SAM" id="SignalP"/>
    </source>
</evidence>
<dbReference type="InterPro" id="IPR036259">
    <property type="entry name" value="MFS_trans_sf"/>
</dbReference>
<feature type="signal peptide" evidence="3">
    <location>
        <begin position="1"/>
        <end position="21"/>
    </location>
</feature>
<protein>
    <submittedName>
        <fullName evidence="4">Uncharacterized protein</fullName>
    </submittedName>
</protein>
<keyword evidence="2" id="KW-1133">Transmembrane helix</keyword>
<comment type="caution">
    <text evidence="4">The sequence shown here is derived from an EMBL/GenBank/DDBJ whole genome shotgun (WGS) entry which is preliminary data.</text>
</comment>
<dbReference type="Proteomes" id="UP001054889">
    <property type="component" value="Unassembled WGS sequence"/>
</dbReference>
<keyword evidence="5" id="KW-1185">Reference proteome</keyword>
<dbReference type="AlphaFoldDB" id="A0AAV5DVQ3"/>
<accession>A0AAV5DVQ3</accession>
<reference evidence="4" key="1">
    <citation type="journal article" date="2018" name="DNA Res.">
        <title>Multiple hybrid de novo genome assembly of finger millet, an orphan allotetraploid crop.</title>
        <authorList>
            <person name="Hatakeyama M."/>
            <person name="Aluri S."/>
            <person name="Balachadran M.T."/>
            <person name="Sivarajan S.R."/>
            <person name="Patrignani A."/>
            <person name="Gruter S."/>
            <person name="Poveda L."/>
            <person name="Shimizu-Inatsugi R."/>
            <person name="Baeten J."/>
            <person name="Francoijs K.J."/>
            <person name="Nataraja K.N."/>
            <person name="Reddy Y.A.N."/>
            <person name="Phadnis S."/>
            <person name="Ravikumar R.L."/>
            <person name="Schlapbach R."/>
            <person name="Sreeman S.M."/>
            <person name="Shimizu K.K."/>
        </authorList>
    </citation>
    <scope>NUCLEOTIDE SEQUENCE</scope>
</reference>
<evidence type="ECO:0000313" key="4">
    <source>
        <dbReference type="EMBL" id="GJN14393.1"/>
    </source>
</evidence>
<keyword evidence="3" id="KW-0732">Signal</keyword>
<sequence>MSIFATLALLVSLAFVPLARRVTGRSSGITYLQRMAIGLAISILGVASAALVETKRRNAAINHGLLDDPIESHRPDQCVLARAAVRHPWRSGGVLVGGPHGVPVRPGAREHAPPRSSGSPAPWDTTWPRCS</sequence>
<reference evidence="4" key="2">
    <citation type="submission" date="2021-12" db="EMBL/GenBank/DDBJ databases">
        <title>Resequencing data analysis of finger millet.</title>
        <authorList>
            <person name="Hatakeyama M."/>
            <person name="Aluri S."/>
            <person name="Balachadran M.T."/>
            <person name="Sivarajan S.R."/>
            <person name="Poveda L."/>
            <person name="Shimizu-Inatsugi R."/>
            <person name="Schlapbach R."/>
            <person name="Sreeman S.M."/>
            <person name="Shimizu K.K."/>
        </authorList>
    </citation>
    <scope>NUCLEOTIDE SEQUENCE</scope>
</reference>
<feature type="transmembrane region" description="Helical" evidence="2">
    <location>
        <begin position="31"/>
        <end position="52"/>
    </location>
</feature>
<name>A0AAV5DVQ3_ELECO</name>
<keyword evidence="2" id="KW-0472">Membrane</keyword>
<evidence type="ECO:0000256" key="1">
    <source>
        <dbReference type="SAM" id="MobiDB-lite"/>
    </source>
</evidence>
<feature type="chain" id="PRO_5043797793" evidence="3">
    <location>
        <begin position="22"/>
        <end position="131"/>
    </location>
</feature>
<proteinExistence type="predicted"/>
<dbReference type="EMBL" id="BQKI01000071">
    <property type="protein sequence ID" value="GJN14393.1"/>
    <property type="molecule type" value="Genomic_DNA"/>
</dbReference>
<dbReference type="Gene3D" id="1.20.1250.20">
    <property type="entry name" value="MFS general substrate transporter like domains"/>
    <property type="match status" value="1"/>
</dbReference>
<evidence type="ECO:0000313" key="5">
    <source>
        <dbReference type="Proteomes" id="UP001054889"/>
    </source>
</evidence>
<gene>
    <name evidence="4" type="primary">gb01216</name>
    <name evidence="4" type="ORF">PR202_gb01216</name>
</gene>
<keyword evidence="2" id="KW-0812">Transmembrane</keyword>
<evidence type="ECO:0000256" key="2">
    <source>
        <dbReference type="SAM" id="Phobius"/>
    </source>
</evidence>
<feature type="region of interest" description="Disordered" evidence="1">
    <location>
        <begin position="96"/>
        <end position="131"/>
    </location>
</feature>